<protein>
    <submittedName>
        <fullName evidence="2">DH200=94 genomic scaffold, scaffold_212</fullName>
    </submittedName>
</protein>
<evidence type="ECO:0000256" key="1">
    <source>
        <dbReference type="SAM" id="SignalP"/>
    </source>
</evidence>
<keyword evidence="1" id="KW-0732">Signal</keyword>
<dbReference type="Proteomes" id="UP000295252">
    <property type="component" value="Unassembled WGS sequence"/>
</dbReference>
<feature type="chain" id="PRO_5001655730" evidence="1">
    <location>
        <begin position="22"/>
        <end position="160"/>
    </location>
</feature>
<dbReference type="Gramene" id="CDP18117">
    <property type="protein sequence ID" value="CDP18117"/>
    <property type="gene ID" value="GSCOC_T00004290001"/>
</dbReference>
<feature type="signal peptide" evidence="1">
    <location>
        <begin position="1"/>
        <end position="21"/>
    </location>
</feature>
<dbReference type="EMBL" id="HG739296">
    <property type="protein sequence ID" value="CDP18117.1"/>
    <property type="molecule type" value="Genomic_DNA"/>
</dbReference>
<proteinExistence type="predicted"/>
<evidence type="ECO:0000313" key="3">
    <source>
        <dbReference type="Proteomes" id="UP000295252"/>
    </source>
</evidence>
<accession>A0A068VC01</accession>
<dbReference type="InParanoid" id="A0A068VC01"/>
<name>A0A068VC01_COFCA</name>
<keyword evidence="3" id="KW-1185">Reference proteome</keyword>
<dbReference type="AlphaFoldDB" id="A0A068VC01"/>
<sequence>MFIFHFHLFMLKETMVPLVKCFSSSCTALIFVDLSSLVVPKISKPVLGQIAMVKKPELHLDYLNQEWNPLDETGPFQASLKGELQKEQPKDTSKYKAEIRVEKEIIKTVSASSPVACGQASVNSGKIITTPFCDFNQIQRYKGNGKFFQPGFRIIFNKTA</sequence>
<dbReference type="OrthoDB" id="651601at2759"/>
<reference evidence="3" key="1">
    <citation type="journal article" date="2014" name="Science">
        <title>The coffee genome provides insight into the convergent evolution of caffeine biosynthesis.</title>
        <authorList>
            <person name="Denoeud F."/>
            <person name="Carretero-Paulet L."/>
            <person name="Dereeper A."/>
            <person name="Droc G."/>
            <person name="Guyot R."/>
            <person name="Pietrella M."/>
            <person name="Zheng C."/>
            <person name="Alberti A."/>
            <person name="Anthony F."/>
            <person name="Aprea G."/>
            <person name="Aury J.M."/>
            <person name="Bento P."/>
            <person name="Bernard M."/>
            <person name="Bocs S."/>
            <person name="Campa C."/>
            <person name="Cenci A."/>
            <person name="Combes M.C."/>
            <person name="Crouzillat D."/>
            <person name="Da Silva C."/>
            <person name="Daddiego L."/>
            <person name="De Bellis F."/>
            <person name="Dussert S."/>
            <person name="Garsmeur O."/>
            <person name="Gayraud T."/>
            <person name="Guignon V."/>
            <person name="Jahn K."/>
            <person name="Jamilloux V."/>
            <person name="Joet T."/>
            <person name="Labadie K."/>
            <person name="Lan T."/>
            <person name="Leclercq J."/>
            <person name="Lepelley M."/>
            <person name="Leroy T."/>
            <person name="Li L.T."/>
            <person name="Librado P."/>
            <person name="Lopez L."/>
            <person name="Munoz A."/>
            <person name="Noel B."/>
            <person name="Pallavicini A."/>
            <person name="Perrotta G."/>
            <person name="Poncet V."/>
            <person name="Pot D."/>
            <person name="Priyono X."/>
            <person name="Rigoreau M."/>
            <person name="Rouard M."/>
            <person name="Rozas J."/>
            <person name="Tranchant-Dubreuil C."/>
            <person name="VanBuren R."/>
            <person name="Zhang Q."/>
            <person name="Andrade A.C."/>
            <person name="Argout X."/>
            <person name="Bertrand B."/>
            <person name="de Kochko A."/>
            <person name="Graziosi G."/>
            <person name="Henry R.J."/>
            <person name="Jayarama X."/>
            <person name="Ming R."/>
            <person name="Nagai C."/>
            <person name="Rounsley S."/>
            <person name="Sankoff D."/>
            <person name="Giuliano G."/>
            <person name="Albert V.A."/>
            <person name="Wincker P."/>
            <person name="Lashermes P."/>
        </authorList>
    </citation>
    <scope>NUCLEOTIDE SEQUENCE [LARGE SCALE GENOMIC DNA]</scope>
    <source>
        <strain evidence="3">cv. DH200-94</strain>
    </source>
</reference>
<organism evidence="2 3">
    <name type="scientific">Coffea canephora</name>
    <name type="common">Robusta coffee</name>
    <dbReference type="NCBI Taxonomy" id="49390"/>
    <lineage>
        <taxon>Eukaryota</taxon>
        <taxon>Viridiplantae</taxon>
        <taxon>Streptophyta</taxon>
        <taxon>Embryophyta</taxon>
        <taxon>Tracheophyta</taxon>
        <taxon>Spermatophyta</taxon>
        <taxon>Magnoliopsida</taxon>
        <taxon>eudicotyledons</taxon>
        <taxon>Gunneridae</taxon>
        <taxon>Pentapetalae</taxon>
        <taxon>asterids</taxon>
        <taxon>lamiids</taxon>
        <taxon>Gentianales</taxon>
        <taxon>Rubiaceae</taxon>
        <taxon>Ixoroideae</taxon>
        <taxon>Gardenieae complex</taxon>
        <taxon>Bertiereae - Coffeeae clade</taxon>
        <taxon>Coffeeae</taxon>
        <taxon>Coffea</taxon>
    </lineage>
</organism>
<evidence type="ECO:0000313" key="2">
    <source>
        <dbReference type="EMBL" id="CDP18117.1"/>
    </source>
</evidence>
<gene>
    <name evidence="2" type="ORF">GSCOC_T00004290001</name>
</gene>